<dbReference type="InterPro" id="IPR007730">
    <property type="entry name" value="SPOR-like_dom"/>
</dbReference>
<dbReference type="PROSITE" id="PS51724">
    <property type="entry name" value="SPOR"/>
    <property type="match status" value="1"/>
</dbReference>
<gene>
    <name evidence="4" type="ordered locus">AXY_10110</name>
</gene>
<keyword evidence="2" id="KW-1133">Transmembrane helix</keyword>
<evidence type="ECO:0000256" key="1">
    <source>
        <dbReference type="SAM" id="MobiDB-lite"/>
    </source>
</evidence>
<keyword evidence="2" id="KW-0812">Transmembrane</keyword>
<accession>K0J778</accession>
<keyword evidence="2" id="KW-0472">Membrane</keyword>
<feature type="domain" description="SPOR" evidence="3">
    <location>
        <begin position="120"/>
        <end position="197"/>
    </location>
</feature>
<feature type="region of interest" description="Disordered" evidence="1">
    <location>
        <begin position="1"/>
        <end position="24"/>
    </location>
</feature>
<name>K0J778_AMPXN</name>
<dbReference type="HOGENOM" id="CLU_989167_0_0_9"/>
<dbReference type="GO" id="GO:0042834">
    <property type="term" value="F:peptidoglycan binding"/>
    <property type="evidence" value="ECO:0007669"/>
    <property type="project" value="InterPro"/>
</dbReference>
<protein>
    <recommendedName>
        <fullName evidence="3">SPOR domain-containing protein</fullName>
    </recommendedName>
</protein>
<dbReference type="Proteomes" id="UP000006294">
    <property type="component" value="Chromosome"/>
</dbReference>
<dbReference type="KEGG" id="axl:AXY_10110"/>
<dbReference type="STRING" id="698758.AXY_10110"/>
<dbReference type="AlphaFoldDB" id="K0J778"/>
<keyword evidence="5" id="KW-1185">Reference proteome</keyword>
<organism evidence="4 5">
    <name type="scientific">Amphibacillus xylanus (strain ATCC 51415 / DSM 6626 / JCM 7361 / LMG 17667 / NBRC 15112 / Ep01)</name>
    <dbReference type="NCBI Taxonomy" id="698758"/>
    <lineage>
        <taxon>Bacteria</taxon>
        <taxon>Bacillati</taxon>
        <taxon>Bacillota</taxon>
        <taxon>Bacilli</taxon>
        <taxon>Bacillales</taxon>
        <taxon>Bacillaceae</taxon>
        <taxon>Amphibacillus</taxon>
    </lineage>
</organism>
<dbReference type="Gene3D" id="3.30.70.1070">
    <property type="entry name" value="Sporulation related repeat"/>
    <property type="match status" value="1"/>
</dbReference>
<evidence type="ECO:0000256" key="2">
    <source>
        <dbReference type="SAM" id="Phobius"/>
    </source>
</evidence>
<dbReference type="Pfam" id="PF05036">
    <property type="entry name" value="SPOR"/>
    <property type="match status" value="1"/>
</dbReference>
<reference evidence="4 5" key="1">
    <citation type="submission" date="2011-01" db="EMBL/GenBank/DDBJ databases">
        <title>Whole genome sequence of Amphibacillus xylinus NBRC 15112.</title>
        <authorList>
            <person name="Nakazawa H."/>
            <person name="Katano Y."/>
            <person name="Nakamura S."/>
            <person name="Sasagawa M."/>
            <person name="Fukada J."/>
            <person name="Arai T."/>
            <person name="Sasakura N."/>
            <person name="Mochizuki D."/>
            <person name="Hosoyama A."/>
            <person name="Harada K."/>
            <person name="Horikawa H."/>
            <person name="Kato Y."/>
            <person name="Harada T."/>
            <person name="Sasaki K."/>
            <person name="Sekiguchi M."/>
            <person name="Hodoyama M."/>
            <person name="Nishiko R."/>
            <person name="Narita H."/>
            <person name="Hanamaki A."/>
            <person name="Hata C."/>
            <person name="Konno Y."/>
            <person name="Niimura Y."/>
            <person name="Yamazaki S."/>
            <person name="Fujita N."/>
        </authorList>
    </citation>
    <scope>NUCLEOTIDE SEQUENCE [LARGE SCALE GENOMIC DNA]</scope>
    <source>
        <strain evidence="5">ATCC 51415 / DSM 6626 / JCM 7361 / LMG 17667 / NBRC 15112 / Ep01</strain>
    </source>
</reference>
<dbReference type="InterPro" id="IPR036680">
    <property type="entry name" value="SPOR-like_sf"/>
</dbReference>
<evidence type="ECO:0000313" key="5">
    <source>
        <dbReference type="Proteomes" id="UP000006294"/>
    </source>
</evidence>
<feature type="transmembrane region" description="Helical" evidence="2">
    <location>
        <begin position="58"/>
        <end position="80"/>
    </location>
</feature>
<dbReference type="EMBL" id="AP012050">
    <property type="protein sequence ID" value="BAM47143.1"/>
    <property type="molecule type" value="Genomic_DNA"/>
</dbReference>
<sequence length="281" mass="32637">MRELDSKYQITYRRSDDQEKESSAYQETAASVTKLETYQYGQSSSKYNRERKRWWTKFILTVSSAVLVGTVFGLILVSIFRQQGEGQIVPDDLFQPNQDQAVITDVDEEGEDSDDIETDVGRLSAFVIQAGAFQSLEQAKIAQENFLLEKYPSVIWETDTDYRVFLAAYPTKEIAKQVGEQFIDGGFDVYARDWQSDSVSVSQNEAEWLNQFKSLWQDSLAGYSDSIKQEWLEWFNVEEKQLSEELNDFCQQVKAVLAEFNERSRPYDLLVLWYHYQQLAT</sequence>
<feature type="compositionally biased region" description="Basic and acidic residues" evidence="1">
    <location>
        <begin position="13"/>
        <end position="22"/>
    </location>
</feature>
<evidence type="ECO:0000259" key="3">
    <source>
        <dbReference type="PROSITE" id="PS51724"/>
    </source>
</evidence>
<dbReference type="eggNOG" id="ENOG50332DG">
    <property type="taxonomic scope" value="Bacteria"/>
</dbReference>
<evidence type="ECO:0000313" key="4">
    <source>
        <dbReference type="EMBL" id="BAM47143.1"/>
    </source>
</evidence>
<dbReference type="SUPFAM" id="SSF110997">
    <property type="entry name" value="Sporulation related repeat"/>
    <property type="match status" value="1"/>
</dbReference>
<proteinExistence type="predicted"/>